<proteinExistence type="predicted"/>
<dbReference type="Proteomes" id="UP001150581">
    <property type="component" value="Unassembled WGS sequence"/>
</dbReference>
<accession>A0ACC1I9L5</accession>
<gene>
    <name evidence="1" type="ORF">LPJ66_008704</name>
</gene>
<reference evidence="1" key="1">
    <citation type="submission" date="2022-07" db="EMBL/GenBank/DDBJ databases">
        <title>Phylogenomic reconstructions and comparative analyses of Kickxellomycotina fungi.</title>
        <authorList>
            <person name="Reynolds N.K."/>
            <person name="Stajich J.E."/>
            <person name="Barry K."/>
            <person name="Grigoriev I.V."/>
            <person name="Crous P."/>
            <person name="Smith M.E."/>
        </authorList>
    </citation>
    <scope>NUCLEOTIDE SEQUENCE</scope>
    <source>
        <strain evidence="1">Benny 63K</strain>
    </source>
</reference>
<organism evidence="1 2">
    <name type="scientific">Kickxella alabastrina</name>
    <dbReference type="NCBI Taxonomy" id="61397"/>
    <lineage>
        <taxon>Eukaryota</taxon>
        <taxon>Fungi</taxon>
        <taxon>Fungi incertae sedis</taxon>
        <taxon>Zoopagomycota</taxon>
        <taxon>Kickxellomycotina</taxon>
        <taxon>Kickxellomycetes</taxon>
        <taxon>Kickxellales</taxon>
        <taxon>Kickxellaceae</taxon>
        <taxon>Kickxella</taxon>
    </lineage>
</organism>
<dbReference type="EMBL" id="JANBPG010001810">
    <property type="protein sequence ID" value="KAJ1888184.1"/>
    <property type="molecule type" value="Genomic_DNA"/>
</dbReference>
<name>A0ACC1I9L5_9FUNG</name>
<sequence>MSRYPKVVTPHNLLLFAAGMLLTSSATYAVLAPRMQRTAELQRQLNKVHYNMYWSMSLVQRKSPLLLHSPAVAKPTRSPWPQCWWNTRVFDFTHWAAQPGFLVHHSGQARQLAADGLAAAWCQAKHAAAIAARDLALRTRHAVHWDAAVSLTQRLWADEKSKWRLAHASAIEAVHPRYSSQPRDSFNPQ</sequence>
<protein>
    <submittedName>
        <fullName evidence="1">Uncharacterized protein</fullName>
    </submittedName>
</protein>
<comment type="caution">
    <text evidence="1">The sequence shown here is derived from an EMBL/GenBank/DDBJ whole genome shotgun (WGS) entry which is preliminary data.</text>
</comment>
<keyword evidence="2" id="KW-1185">Reference proteome</keyword>
<evidence type="ECO:0000313" key="2">
    <source>
        <dbReference type="Proteomes" id="UP001150581"/>
    </source>
</evidence>
<evidence type="ECO:0000313" key="1">
    <source>
        <dbReference type="EMBL" id="KAJ1888184.1"/>
    </source>
</evidence>